<dbReference type="AlphaFoldDB" id="A0AAQ4FJZ7"/>
<gene>
    <name evidence="1" type="ORF">V5799_023222</name>
</gene>
<accession>A0AAQ4FJZ7</accession>
<keyword evidence="2" id="KW-1185">Reference proteome</keyword>
<comment type="caution">
    <text evidence="1">The sequence shown here is derived from an EMBL/GenBank/DDBJ whole genome shotgun (WGS) entry which is preliminary data.</text>
</comment>
<evidence type="ECO:0000313" key="2">
    <source>
        <dbReference type="Proteomes" id="UP001321473"/>
    </source>
</evidence>
<proteinExistence type="predicted"/>
<dbReference type="EMBL" id="JARKHS020002220">
    <property type="protein sequence ID" value="KAK8787001.1"/>
    <property type="molecule type" value="Genomic_DNA"/>
</dbReference>
<protein>
    <submittedName>
        <fullName evidence="1">Uncharacterized protein</fullName>
    </submittedName>
</protein>
<evidence type="ECO:0000313" key="1">
    <source>
        <dbReference type="EMBL" id="KAK8787001.1"/>
    </source>
</evidence>
<name>A0AAQ4FJZ7_AMBAM</name>
<sequence>MLKKYIMVTSFSAGGISRHVSAPEPVDELLKIRLKILSCACQSCKNRQSHAIEAPPDVGRARTFGTSENE</sequence>
<organism evidence="1 2">
    <name type="scientific">Amblyomma americanum</name>
    <name type="common">Lone star tick</name>
    <dbReference type="NCBI Taxonomy" id="6943"/>
    <lineage>
        <taxon>Eukaryota</taxon>
        <taxon>Metazoa</taxon>
        <taxon>Ecdysozoa</taxon>
        <taxon>Arthropoda</taxon>
        <taxon>Chelicerata</taxon>
        <taxon>Arachnida</taxon>
        <taxon>Acari</taxon>
        <taxon>Parasitiformes</taxon>
        <taxon>Ixodida</taxon>
        <taxon>Ixodoidea</taxon>
        <taxon>Ixodidae</taxon>
        <taxon>Amblyomminae</taxon>
        <taxon>Amblyomma</taxon>
    </lineage>
</organism>
<dbReference type="Proteomes" id="UP001321473">
    <property type="component" value="Unassembled WGS sequence"/>
</dbReference>
<reference evidence="1 2" key="1">
    <citation type="journal article" date="2023" name="Arcadia Sci">
        <title>De novo assembly of a long-read Amblyomma americanum tick genome.</title>
        <authorList>
            <person name="Chou S."/>
            <person name="Poskanzer K.E."/>
            <person name="Rollins M."/>
            <person name="Thuy-Boun P.S."/>
        </authorList>
    </citation>
    <scope>NUCLEOTIDE SEQUENCE [LARGE SCALE GENOMIC DNA]</scope>
    <source>
        <strain evidence="1">F_SG_1</strain>
        <tissue evidence="1">Salivary glands</tissue>
    </source>
</reference>